<dbReference type="InterPro" id="IPR009057">
    <property type="entry name" value="Homeodomain-like_sf"/>
</dbReference>
<dbReference type="EMBL" id="CP022685">
    <property type="protein sequence ID" value="ATL25592.1"/>
    <property type="molecule type" value="Genomic_DNA"/>
</dbReference>
<dbReference type="RefSeq" id="WP_418952735.1">
    <property type="nucleotide sequence ID" value="NZ_CP022685.1"/>
</dbReference>
<dbReference type="KEGG" id="sfk:KY5_0574"/>
<feature type="region of interest" description="Disordered" evidence="1">
    <location>
        <begin position="73"/>
        <end position="97"/>
    </location>
</feature>
<name>A0A291Q1X5_9ACTN</name>
<evidence type="ECO:0000313" key="2">
    <source>
        <dbReference type="EMBL" id="ATL25592.1"/>
    </source>
</evidence>
<accession>A0A291Q1X5</accession>
<dbReference type="AlphaFoldDB" id="A0A291Q1X5"/>
<protein>
    <submittedName>
        <fullName evidence="2">Uncharacterized protein</fullName>
    </submittedName>
</protein>
<evidence type="ECO:0000256" key="1">
    <source>
        <dbReference type="SAM" id="MobiDB-lite"/>
    </source>
</evidence>
<dbReference type="Pfam" id="PF13384">
    <property type="entry name" value="HTH_23"/>
    <property type="match status" value="1"/>
</dbReference>
<proteinExistence type="predicted"/>
<evidence type="ECO:0000313" key="3">
    <source>
        <dbReference type="Proteomes" id="UP000221011"/>
    </source>
</evidence>
<keyword evidence="3" id="KW-1185">Reference proteome</keyword>
<gene>
    <name evidence="2" type="ORF">KY5_0574</name>
</gene>
<dbReference type="Proteomes" id="UP000221011">
    <property type="component" value="Chromosome"/>
</dbReference>
<reference evidence="2 3" key="1">
    <citation type="submission" date="2017-08" db="EMBL/GenBank/DDBJ databases">
        <title>Complete Genome Sequence of Streptomyces formicae KY5, the formicamycin producer.</title>
        <authorList>
            <person name="Holmes N.A."/>
            <person name="Devine R."/>
            <person name="Qin Z."/>
            <person name="Seipke R.F."/>
            <person name="Wilkinson B."/>
            <person name="Hutchings M.I."/>
        </authorList>
    </citation>
    <scope>NUCLEOTIDE SEQUENCE [LARGE SCALE GENOMIC DNA]</scope>
    <source>
        <strain evidence="2 3">KY5</strain>
    </source>
</reference>
<dbReference type="SUPFAM" id="SSF46689">
    <property type="entry name" value="Homeodomain-like"/>
    <property type="match status" value="1"/>
</dbReference>
<organism evidence="2 3">
    <name type="scientific">Streptomyces formicae</name>
    <dbReference type="NCBI Taxonomy" id="1616117"/>
    <lineage>
        <taxon>Bacteria</taxon>
        <taxon>Bacillati</taxon>
        <taxon>Actinomycetota</taxon>
        <taxon>Actinomycetes</taxon>
        <taxon>Kitasatosporales</taxon>
        <taxon>Streptomycetaceae</taxon>
        <taxon>Streptomyces</taxon>
    </lineage>
</organism>
<sequence length="97" mass="10934">MRYPQRGGLTAERRPFREGVRLQAAEIFSAGDDSAVVAKQLRVSVRSVQRWRRAWQDGGDDVLRSKGSAARRKLTAGAIRSRRSEPWSGTRRLWPAG</sequence>